<dbReference type="NCBIfam" id="TIGR02091">
    <property type="entry name" value="glgC"/>
    <property type="match status" value="1"/>
</dbReference>
<dbReference type="InterPro" id="IPR029044">
    <property type="entry name" value="Nucleotide-diphossugar_trans"/>
</dbReference>
<organism evidence="10 11">
    <name type="scientific">Chlamydia avium 10DC88</name>
    <dbReference type="NCBI Taxonomy" id="1229831"/>
    <lineage>
        <taxon>Bacteria</taxon>
        <taxon>Pseudomonadati</taxon>
        <taxon>Chlamydiota</taxon>
        <taxon>Chlamydiia</taxon>
        <taxon>Chlamydiales</taxon>
        <taxon>Chlamydiaceae</taxon>
        <taxon>Chlamydia/Chlamydophila group</taxon>
        <taxon>Chlamydia</taxon>
    </lineage>
</organism>
<feature type="domain" description="Nucleotidyl transferase" evidence="9">
    <location>
        <begin position="40"/>
        <end position="307"/>
    </location>
</feature>
<dbReference type="AlphaFoldDB" id="W8K1T1"/>
<dbReference type="InterPro" id="IPR011004">
    <property type="entry name" value="Trimer_LpxA-like_sf"/>
</dbReference>
<dbReference type="EC" id="2.7.7.27" evidence="8"/>
<dbReference type="STRING" id="1229831.M832_09350"/>
<dbReference type="Gene3D" id="3.90.550.10">
    <property type="entry name" value="Spore Coat Polysaccharide Biosynthesis Protein SpsA, Chain A"/>
    <property type="match status" value="1"/>
</dbReference>
<dbReference type="PATRIC" id="fig|1229831.3.peg.936"/>
<keyword evidence="5" id="KW-0547">Nucleotide-binding</keyword>
<dbReference type="CDD" id="cd02508">
    <property type="entry name" value="ADP_Glucose_PP"/>
    <property type="match status" value="1"/>
</dbReference>
<dbReference type="SUPFAM" id="SSF51161">
    <property type="entry name" value="Trimeric LpxA-like enzymes"/>
    <property type="match status" value="1"/>
</dbReference>
<gene>
    <name evidence="10" type="primary">glgC</name>
    <name evidence="10" type="ORF">M832_09350</name>
</gene>
<evidence type="ECO:0000313" key="10">
    <source>
        <dbReference type="EMBL" id="AHK63782.1"/>
    </source>
</evidence>
<protein>
    <recommendedName>
        <fullName evidence="8">Glucose-1-phosphate adenylyltransferase</fullName>
        <ecNumber evidence="8">2.7.7.27</ecNumber>
    </recommendedName>
</protein>
<evidence type="ECO:0000256" key="6">
    <source>
        <dbReference type="ARBA" id="ARBA00022840"/>
    </source>
</evidence>
<evidence type="ECO:0000256" key="1">
    <source>
        <dbReference type="ARBA" id="ARBA00010443"/>
    </source>
</evidence>
<evidence type="ECO:0000256" key="4">
    <source>
        <dbReference type="ARBA" id="ARBA00022695"/>
    </source>
</evidence>
<keyword evidence="4 10" id="KW-0548">Nucleotidyltransferase</keyword>
<dbReference type="Pfam" id="PF25247">
    <property type="entry name" value="LbH_GLGC"/>
    <property type="match status" value="1"/>
</dbReference>
<dbReference type="Proteomes" id="UP000019433">
    <property type="component" value="Chromosome"/>
</dbReference>
<dbReference type="InterPro" id="IPR011831">
    <property type="entry name" value="ADP-Glc_PPase"/>
</dbReference>
<dbReference type="InterPro" id="IPR005836">
    <property type="entry name" value="ADP_Glu_pyroP_CS"/>
</dbReference>
<proteinExistence type="inferred from homology"/>
<keyword evidence="7" id="KW-0119">Carbohydrate metabolism</keyword>
<reference evidence="10 11" key="1">
    <citation type="journal article" date="2014" name="Syst. Appl. Microbiol.">
        <title>Evidence for the existence of two new members of the family Chlamydiaceae and proposal of Chlamydia avium sp. nov. and Chlamydia gallinacea sp. nov.</title>
        <authorList>
            <person name="Sachse K."/>
            <person name="Laroucau K."/>
            <person name="Riege K."/>
            <person name="Wehner S."/>
            <person name="Dilcher M."/>
            <person name="Creasy H.H."/>
            <person name="Weidmann M."/>
            <person name="Myers G."/>
            <person name="Vorimore F."/>
            <person name="Vicari N."/>
            <person name="Magnino S."/>
            <person name="Liebler-Tenorio E."/>
            <person name="Ruettger A."/>
            <person name="Bavoil P.M."/>
            <person name="Hufert F.T."/>
            <person name="Rossello-Mora R."/>
            <person name="Marz M."/>
        </authorList>
    </citation>
    <scope>NUCLEOTIDE SEQUENCE [LARGE SCALE GENOMIC DNA]</scope>
    <source>
        <strain evidence="10 11">10DC88</strain>
    </source>
</reference>
<evidence type="ECO:0000259" key="9">
    <source>
        <dbReference type="Pfam" id="PF00483"/>
    </source>
</evidence>
<dbReference type="SUPFAM" id="SSF53448">
    <property type="entry name" value="Nucleotide-diphospho-sugar transferases"/>
    <property type="match status" value="1"/>
</dbReference>
<dbReference type="GO" id="GO:0005978">
    <property type="term" value="P:glycogen biosynthetic process"/>
    <property type="evidence" value="ECO:0007669"/>
    <property type="project" value="UniProtKB-UniRule"/>
</dbReference>
<dbReference type="KEGG" id="cav:M832_09350"/>
<comment type="similarity">
    <text evidence="1">Belongs to the bacterial/plant glucose-1-phosphate adenylyltransferase family.</text>
</comment>
<sequence>MCFYFKIESIEGRQMIENDFHEYASHWENTRFHTDRIGVIVLCGGEGKRLSPLTCWRCKPTVSFGGRYKLIDVPISHAIASGFSKIFVIGQYLTYTLQQHLLKTYFYHGVLQDQIHLLAPESRDGSQIWYKGTADAIRQNLVYLDDPIIEYFLILSGDQLYNMNFRQIVDYARMTKADMVIASQLIHEKDAYRMGVLQIDATANLLDFYEKPQEESILNRFRLSRKNCCLHKLNPEHGNFLGNMGIYLFRKESLFQLLLEEIGDDFGKDLIQKQKQRGSVKIFLYDGYWTDIGTIESYYEANIALTQRPHPEVRGLNCYDDKGMIYSKNHHLPGTIITDSMISNSLLCEGAVIDSSSVSHSVVGIRGIIGKNSTLDHSIVMGNDSYGSFSPQVLGIGHGCEIYKTIIDENCRIGNGVKLTNHQGYKDYDSPDGKLVVRDGIIIVPRGTKIPDNYVF</sequence>
<evidence type="ECO:0000256" key="3">
    <source>
        <dbReference type="ARBA" id="ARBA00022679"/>
    </source>
</evidence>
<dbReference type="eggNOG" id="COG0448">
    <property type="taxonomic scope" value="Bacteria"/>
</dbReference>
<evidence type="ECO:0000256" key="7">
    <source>
        <dbReference type="ARBA" id="ARBA00023277"/>
    </source>
</evidence>
<keyword evidence="3 10" id="KW-0808">Transferase</keyword>
<dbReference type="Gene3D" id="2.160.10.10">
    <property type="entry name" value="Hexapeptide repeat proteins"/>
    <property type="match status" value="1"/>
</dbReference>
<name>W8K1T1_9CHLA</name>
<dbReference type="PROSITE" id="PS00809">
    <property type="entry name" value="ADP_GLC_PYROPHOSPH_2"/>
    <property type="match status" value="1"/>
</dbReference>
<dbReference type="GO" id="GO:0008878">
    <property type="term" value="F:glucose-1-phosphate adenylyltransferase activity"/>
    <property type="evidence" value="ECO:0007669"/>
    <property type="project" value="UniProtKB-UniRule"/>
</dbReference>
<dbReference type="HOGENOM" id="CLU_029499_14_4_0"/>
<dbReference type="PANTHER" id="PTHR43523">
    <property type="entry name" value="GLUCOSE-1-PHOSPHATE ADENYLYLTRANSFERASE-RELATED"/>
    <property type="match status" value="1"/>
</dbReference>
<evidence type="ECO:0000256" key="2">
    <source>
        <dbReference type="ARBA" id="ARBA00022600"/>
    </source>
</evidence>
<accession>W8K1T1</accession>
<evidence type="ECO:0000256" key="8">
    <source>
        <dbReference type="NCBIfam" id="TIGR02091"/>
    </source>
</evidence>
<dbReference type="Pfam" id="PF00483">
    <property type="entry name" value="NTP_transferase"/>
    <property type="match status" value="1"/>
</dbReference>
<evidence type="ECO:0000256" key="5">
    <source>
        <dbReference type="ARBA" id="ARBA00022741"/>
    </source>
</evidence>
<dbReference type="EMBL" id="CP006571">
    <property type="protein sequence ID" value="AHK63782.1"/>
    <property type="molecule type" value="Genomic_DNA"/>
</dbReference>
<dbReference type="PANTHER" id="PTHR43523:SF12">
    <property type="entry name" value="GLUCOSE-1-PHOSPHATE ADENYLYLTRANSFERASE LARGE SUBUNIT 1, CHLOROPLASTIC-RELATED"/>
    <property type="match status" value="1"/>
</dbReference>
<keyword evidence="6" id="KW-0067">ATP-binding</keyword>
<dbReference type="InterPro" id="IPR005835">
    <property type="entry name" value="NTP_transferase_dom"/>
</dbReference>
<dbReference type="CDD" id="cd04651">
    <property type="entry name" value="LbH_G1P_AT_C"/>
    <property type="match status" value="1"/>
</dbReference>
<dbReference type="GO" id="GO:0005524">
    <property type="term" value="F:ATP binding"/>
    <property type="evidence" value="ECO:0007669"/>
    <property type="project" value="UniProtKB-KW"/>
</dbReference>
<keyword evidence="2" id="KW-0321">Glycogen metabolism</keyword>
<evidence type="ECO:0000313" key="11">
    <source>
        <dbReference type="Proteomes" id="UP000019433"/>
    </source>
</evidence>